<dbReference type="PANTHER" id="PTHR22889:SF0">
    <property type="entry name" value="WD REPEAT-CONTAINING PROTEIN 89"/>
    <property type="match status" value="1"/>
</dbReference>
<evidence type="ECO:0000256" key="2">
    <source>
        <dbReference type="ARBA" id="ARBA00022737"/>
    </source>
</evidence>
<evidence type="ECO:0000256" key="1">
    <source>
        <dbReference type="ARBA" id="ARBA00022574"/>
    </source>
</evidence>
<dbReference type="InterPro" id="IPR001680">
    <property type="entry name" value="WD40_rpt"/>
</dbReference>
<dbReference type="SUPFAM" id="SSF50978">
    <property type="entry name" value="WD40 repeat-like"/>
    <property type="match status" value="1"/>
</dbReference>
<protein>
    <recommendedName>
        <fullName evidence="7">WD40 repeat-like protein</fullName>
    </recommendedName>
</protein>
<comment type="caution">
    <text evidence="5">The sequence shown here is derived from an EMBL/GenBank/DDBJ whole genome shotgun (WGS) entry which is preliminary data.</text>
</comment>
<dbReference type="Pfam" id="PF00400">
    <property type="entry name" value="WD40"/>
    <property type="match status" value="3"/>
</dbReference>
<evidence type="ECO:0000313" key="5">
    <source>
        <dbReference type="EMBL" id="KAK7060125.1"/>
    </source>
</evidence>
<dbReference type="SMART" id="SM00320">
    <property type="entry name" value="WD40"/>
    <property type="match status" value="3"/>
</dbReference>
<dbReference type="Gene3D" id="2.130.10.10">
    <property type="entry name" value="YVTN repeat-like/Quinoprotein amine dehydrogenase"/>
    <property type="match status" value="2"/>
</dbReference>
<feature type="repeat" description="WD" evidence="3">
    <location>
        <begin position="297"/>
        <end position="338"/>
    </location>
</feature>
<dbReference type="InterPro" id="IPR039328">
    <property type="entry name" value="WDR89"/>
</dbReference>
<dbReference type="PROSITE" id="PS50294">
    <property type="entry name" value="WD_REPEATS_REGION"/>
    <property type="match status" value="1"/>
</dbReference>
<dbReference type="EMBL" id="JAYKXP010000003">
    <property type="protein sequence ID" value="KAK7060125.1"/>
    <property type="molecule type" value="Genomic_DNA"/>
</dbReference>
<evidence type="ECO:0000256" key="3">
    <source>
        <dbReference type="PROSITE-ProRule" id="PRU00221"/>
    </source>
</evidence>
<keyword evidence="2" id="KW-0677">Repeat</keyword>
<dbReference type="Proteomes" id="UP001383192">
    <property type="component" value="Unassembled WGS sequence"/>
</dbReference>
<proteinExistence type="predicted"/>
<dbReference type="PROSITE" id="PS50082">
    <property type="entry name" value="WD_REPEATS_2"/>
    <property type="match status" value="2"/>
</dbReference>
<feature type="region of interest" description="Disordered" evidence="4">
    <location>
        <begin position="340"/>
        <end position="370"/>
    </location>
</feature>
<dbReference type="PANTHER" id="PTHR22889">
    <property type="entry name" value="WD REPEAT-CONTAINING PROTEIN 89"/>
    <property type="match status" value="1"/>
</dbReference>
<dbReference type="InterPro" id="IPR015943">
    <property type="entry name" value="WD40/YVTN_repeat-like_dom_sf"/>
</dbReference>
<dbReference type="InterPro" id="IPR036322">
    <property type="entry name" value="WD40_repeat_dom_sf"/>
</dbReference>
<name>A0AAW0E5P0_9AGAR</name>
<evidence type="ECO:0008006" key="7">
    <source>
        <dbReference type="Google" id="ProtNLM"/>
    </source>
</evidence>
<dbReference type="AlphaFoldDB" id="A0AAW0E5P0"/>
<keyword evidence="1 3" id="KW-0853">WD repeat</keyword>
<evidence type="ECO:0000313" key="6">
    <source>
        <dbReference type="Proteomes" id="UP001383192"/>
    </source>
</evidence>
<accession>A0AAW0E5P0</accession>
<gene>
    <name evidence="5" type="ORF">VNI00_000889</name>
</gene>
<reference evidence="5 6" key="1">
    <citation type="submission" date="2024-01" db="EMBL/GenBank/DDBJ databases">
        <title>A draft genome for a cacao thread blight-causing isolate of Paramarasmius palmivorus.</title>
        <authorList>
            <person name="Baruah I.K."/>
            <person name="Bukari Y."/>
            <person name="Amoako-Attah I."/>
            <person name="Meinhardt L.W."/>
            <person name="Bailey B.A."/>
            <person name="Cohen S.P."/>
        </authorList>
    </citation>
    <scope>NUCLEOTIDE SEQUENCE [LARGE SCALE GENOMIC DNA]</scope>
    <source>
        <strain evidence="5 6">GH-12</strain>
    </source>
</reference>
<feature type="repeat" description="WD" evidence="3">
    <location>
        <begin position="68"/>
        <end position="99"/>
    </location>
</feature>
<sequence>MPDPILIPAPSFRVSSQPLSQTTLPSNTYVLGITNLPGQNRYVVSTSSPSSNAIQIYDKSTLRVVKNLEGHQQGTTYLRFVEGTGIMSSGKDGLIKVWDERLSKFTSPNTRPILSFDVSSSLVAGGTALQGEDALVLFWDTRNASPSIPLRTHSSTHSDDITALHFSSSNKVLSASSDGLISLSNPLEDDEDEAVEQMANWGCSISQCGFYDSGIWAASDMETFSLWNAELDPNPSLNMDVRAPSVHTGGKEWVTDYLIGCSTGSGGLKMFVGSNEGDVGLITPSEEGQWTLHSVWSYQHEGVVRSVLWDQETGNLVTGGEDAKLTVWPTQNVDLEDTVMGDIGTSTKKREHGDDMDVDDEERGGKKQRR</sequence>
<evidence type="ECO:0000256" key="4">
    <source>
        <dbReference type="SAM" id="MobiDB-lite"/>
    </source>
</evidence>
<organism evidence="5 6">
    <name type="scientific">Paramarasmius palmivorus</name>
    <dbReference type="NCBI Taxonomy" id="297713"/>
    <lineage>
        <taxon>Eukaryota</taxon>
        <taxon>Fungi</taxon>
        <taxon>Dikarya</taxon>
        <taxon>Basidiomycota</taxon>
        <taxon>Agaricomycotina</taxon>
        <taxon>Agaricomycetes</taxon>
        <taxon>Agaricomycetidae</taxon>
        <taxon>Agaricales</taxon>
        <taxon>Marasmiineae</taxon>
        <taxon>Marasmiaceae</taxon>
        <taxon>Paramarasmius</taxon>
    </lineage>
</organism>
<keyword evidence="6" id="KW-1185">Reference proteome</keyword>